<comment type="similarity">
    <text evidence="1">Belongs to the tRNA pseudouridine synthase TruA family.</text>
</comment>
<feature type="binding site" evidence="5">
    <location>
        <position position="863"/>
    </location>
    <ligand>
        <name>substrate</name>
    </ligand>
</feature>
<evidence type="ECO:0000256" key="6">
    <source>
        <dbReference type="PROSITE-ProRule" id="PRU00176"/>
    </source>
</evidence>
<dbReference type="SUPFAM" id="SSF55120">
    <property type="entry name" value="Pseudouridine synthase"/>
    <property type="match status" value="1"/>
</dbReference>
<dbReference type="GO" id="GO:0003723">
    <property type="term" value="F:RNA binding"/>
    <property type="evidence" value="ECO:0007669"/>
    <property type="project" value="UniProtKB-UniRule"/>
</dbReference>
<dbReference type="Gene3D" id="3.30.70.580">
    <property type="entry name" value="Pseudouridine synthase I, catalytic domain, N-terminal subdomain"/>
    <property type="match status" value="1"/>
</dbReference>
<dbReference type="PANTHER" id="PTHR11142:SF4">
    <property type="entry name" value="PSEUDOURIDYLATE SYNTHASE 1 HOMOLOG"/>
    <property type="match status" value="1"/>
</dbReference>
<feature type="domain" description="RRM" evidence="8">
    <location>
        <begin position="163"/>
        <end position="238"/>
    </location>
</feature>
<dbReference type="CDD" id="cd02568">
    <property type="entry name" value="PseudoU_synth_PUS1_PUS2"/>
    <property type="match status" value="1"/>
</dbReference>
<evidence type="ECO:0000313" key="9">
    <source>
        <dbReference type="EnsemblMetazoa" id="OVOC3029.1"/>
    </source>
</evidence>
<evidence type="ECO:0000256" key="7">
    <source>
        <dbReference type="SAM" id="MobiDB-lite"/>
    </source>
</evidence>
<dbReference type="EnsemblMetazoa" id="OVOC3029.1">
    <property type="protein sequence ID" value="OVOC3029.1"/>
    <property type="gene ID" value="WBGene00239838"/>
</dbReference>
<evidence type="ECO:0000256" key="1">
    <source>
        <dbReference type="ARBA" id="ARBA00009375"/>
    </source>
</evidence>
<dbReference type="Pfam" id="PF00076">
    <property type="entry name" value="RRM_1"/>
    <property type="match status" value="2"/>
</dbReference>
<dbReference type="InterPro" id="IPR035979">
    <property type="entry name" value="RBD_domain_sf"/>
</dbReference>
<feature type="region of interest" description="Disordered" evidence="7">
    <location>
        <begin position="1122"/>
        <end position="1158"/>
    </location>
</feature>
<dbReference type="Proteomes" id="UP000024404">
    <property type="component" value="Unassembled WGS sequence"/>
</dbReference>
<accession>A0A8R1TRR0</accession>
<keyword evidence="10" id="KW-1185">Reference proteome</keyword>
<evidence type="ECO:0000256" key="5">
    <source>
        <dbReference type="PIRSR" id="PIRSR641708-2"/>
    </source>
</evidence>
<dbReference type="InterPro" id="IPR012677">
    <property type="entry name" value="Nucleotide-bd_a/b_plait_sf"/>
</dbReference>
<organism evidence="9 10">
    <name type="scientific">Onchocerca volvulus</name>
    <dbReference type="NCBI Taxonomy" id="6282"/>
    <lineage>
        <taxon>Eukaryota</taxon>
        <taxon>Metazoa</taxon>
        <taxon>Ecdysozoa</taxon>
        <taxon>Nematoda</taxon>
        <taxon>Chromadorea</taxon>
        <taxon>Rhabditida</taxon>
        <taxon>Spirurina</taxon>
        <taxon>Spiruromorpha</taxon>
        <taxon>Filarioidea</taxon>
        <taxon>Onchocercidae</taxon>
        <taxon>Onchocerca</taxon>
    </lineage>
</organism>
<dbReference type="InterPro" id="IPR041708">
    <property type="entry name" value="PUS1/PUS2-like"/>
</dbReference>
<keyword evidence="3" id="KW-0413">Isomerase</keyword>
<dbReference type="AlphaFoldDB" id="A0A8R1TRR0"/>
<name>A0A8R1TRR0_ONCVO</name>
<dbReference type="NCBIfam" id="TIGR00071">
    <property type="entry name" value="hisT_truA"/>
    <property type="match status" value="1"/>
</dbReference>
<dbReference type="EMBL" id="CMVM020000076">
    <property type="status" value="NOT_ANNOTATED_CDS"/>
    <property type="molecule type" value="Genomic_DNA"/>
</dbReference>
<dbReference type="GO" id="GO:0005634">
    <property type="term" value="C:nucleus"/>
    <property type="evidence" value="ECO:0007669"/>
    <property type="project" value="UniProtKB-SubCell"/>
</dbReference>
<dbReference type="Gene3D" id="3.30.70.660">
    <property type="entry name" value="Pseudouridine synthase I, catalytic domain, C-terminal subdomain"/>
    <property type="match status" value="1"/>
</dbReference>
<dbReference type="InterPro" id="IPR020094">
    <property type="entry name" value="TruA/RsuA/RluB/E/F_N"/>
</dbReference>
<evidence type="ECO:0000259" key="8">
    <source>
        <dbReference type="PROSITE" id="PS50102"/>
    </source>
</evidence>
<dbReference type="PANTHER" id="PTHR11142">
    <property type="entry name" value="PSEUDOURIDYLATE SYNTHASE"/>
    <property type="match status" value="1"/>
</dbReference>
<evidence type="ECO:0000256" key="4">
    <source>
        <dbReference type="PIRSR" id="PIRSR641708-1"/>
    </source>
</evidence>
<dbReference type="CDD" id="cd12254">
    <property type="entry name" value="RRM_hnRNPH_ESRPs_RBM12_like"/>
    <property type="match status" value="1"/>
</dbReference>
<keyword evidence="2" id="KW-0819">tRNA processing</keyword>
<evidence type="ECO:0000256" key="2">
    <source>
        <dbReference type="ARBA" id="ARBA00022694"/>
    </source>
</evidence>
<dbReference type="Gene3D" id="3.30.70.330">
    <property type="match status" value="3"/>
</dbReference>
<dbReference type="PROSITE" id="PS50102">
    <property type="entry name" value="RRM"/>
    <property type="match status" value="2"/>
</dbReference>
<dbReference type="InterPro" id="IPR020103">
    <property type="entry name" value="PsdUridine_synth_cat_dom_sf"/>
</dbReference>
<sequence length="1158" mass="132603">MKSHLSSPIALHCFAIGLYSEHMFLNGFHFRGCNEGQTWLSYPELLIFLGNRSSSPPLPFTLLRLAVTHWGWLLHREVFFFFGLNAKSITFTLTSNGRASGECYVELDDQEAVKEAQKLDRNEINGRYIEVFSVSDAELLMMIRHGVIKGSGGDADSRYASNFVVRLRGLPYSATTDDIKEFFSGLEVADAVIDKEPGGRPSGEAFVRLATKEYAELALERSKNYMGSRYVEVFRSSADEMDNSYYAARGIPPPTSGPVPLRGISPTLDFRFRDRYGEYGRYGGPIRLSSLHPRPSPYDRPYYDRDRYYRYGARYDPEFDEAMYDPTVKVFMRGLPYSVTTLDIEEFFRPLNCAEIKLGYNEERRLSGDALVTFSTMAEAREALSRNKNNMGTRKLTLEERKNVTGKYWKYAGRRNILKDLEREMGEFSDENTAKEDKITPKNFGVALKKYITKEDLKTFQEEKRRKRIAAESVVLQEKLQEVKAFEGDVVKLKEVSGIGGILETVISMDSGKSLGPQYCAFGGVEVKLYTEHSSSQLFVVWESCTGYIELFPATNIPHPIKTVTFRTVSGAPTRLTSVPRPLYSSFAEVKKDIAMKQKKKVLMQAELVDSSTTMISMKAVNQNMVAIGANRHVQLGDVLKNMRYNLIWRVVETVLFDNLMLRNVSGFVQNVLKKTKQVKDFWMESFLSMPSDSTSAVNGHNSTLCIVPSKIRSCFFKRLSIIDLETNFLFREPVRKKRRKEYSYALLLAYQGKKYNGMQVQKDFPTVEGELFKAMAKCGYISEDDVLSPVRFAFQRAARTDRSVSAARQMCSMRLAPENHEQFLKTATDELNANLPEEIRILGIRRAIRSFKAHKNCDKRTYSYTLPTYAFARADELTTNAFRISETSITELNDLLALYKGTHNFFNYTSGRRVIRTYEDRSNMRYIHDFKCGPTQLVEDKVRGDMVEFITLYITGQSFMLHQIRKMIGMTVATFRGHCGKAEVENTFLSERMDVPKAPGLGLVLDKVHYERYDKLYEKSHQTLNDWGEEIEAKADEFRQLYIIAEIYRQEITTHSMFLWLTTLLRHDIMIPGITRQSRERSPLGMASDLAYLANKELMEIKKEEQNEIFVELNKERNDGAAELMSKGSDLQSEESPIDIREIPGTSPKKILHCRES</sequence>
<proteinExistence type="inferred from homology"/>
<dbReference type="Pfam" id="PF01416">
    <property type="entry name" value="PseudoU_synth_1"/>
    <property type="match status" value="1"/>
</dbReference>
<dbReference type="GO" id="GO:0006397">
    <property type="term" value="P:mRNA processing"/>
    <property type="evidence" value="ECO:0007669"/>
    <property type="project" value="UniProtKB-KW"/>
</dbReference>
<dbReference type="SUPFAM" id="SSF54928">
    <property type="entry name" value="RNA-binding domain, RBD"/>
    <property type="match status" value="3"/>
</dbReference>
<feature type="active site" description="Nucleophile" evidence="4">
    <location>
        <position position="802"/>
    </location>
</feature>
<dbReference type="InterPro" id="IPR000504">
    <property type="entry name" value="RRM_dom"/>
</dbReference>
<dbReference type="InterPro" id="IPR001406">
    <property type="entry name" value="PsdUridine_synth_TruA"/>
</dbReference>
<dbReference type="GO" id="GO:0160147">
    <property type="term" value="F:tRNA pseudouridine(38-40) synthase activity"/>
    <property type="evidence" value="ECO:0007669"/>
    <property type="project" value="UniProtKB-EC"/>
</dbReference>
<evidence type="ECO:0000313" key="10">
    <source>
        <dbReference type="Proteomes" id="UP000024404"/>
    </source>
</evidence>
<reference evidence="10" key="1">
    <citation type="submission" date="2013-10" db="EMBL/GenBank/DDBJ databases">
        <title>Genome sequencing of Onchocerca volvulus.</title>
        <authorList>
            <person name="Cotton J."/>
            <person name="Tsai J."/>
            <person name="Stanley E."/>
            <person name="Tracey A."/>
            <person name="Holroyd N."/>
            <person name="Lustigman S."/>
            <person name="Berriman M."/>
        </authorList>
    </citation>
    <scope>NUCLEOTIDE SEQUENCE</scope>
</reference>
<dbReference type="GO" id="GO:0031119">
    <property type="term" value="P:tRNA pseudouridine synthesis"/>
    <property type="evidence" value="ECO:0007669"/>
    <property type="project" value="InterPro"/>
</dbReference>
<feature type="domain" description="RRM" evidence="8">
    <location>
        <begin position="328"/>
        <end position="403"/>
    </location>
</feature>
<dbReference type="GO" id="GO:1990481">
    <property type="term" value="P:mRNA pseudouridine synthesis"/>
    <property type="evidence" value="ECO:0007669"/>
    <property type="project" value="TreeGrafter"/>
</dbReference>
<dbReference type="SMART" id="SM00360">
    <property type="entry name" value="RRM"/>
    <property type="match status" value="2"/>
</dbReference>
<evidence type="ECO:0000256" key="3">
    <source>
        <dbReference type="ARBA" id="ARBA00023235"/>
    </source>
</evidence>
<dbReference type="InterPro" id="IPR020097">
    <property type="entry name" value="PsdUridine_synth_TruA_a/b_dom"/>
</dbReference>
<protein>
    <recommendedName>
        <fullName evidence="8">RRM domain-containing protein</fullName>
    </recommendedName>
</protein>
<keyword evidence="6" id="KW-0694">RNA-binding</keyword>
<reference evidence="9" key="2">
    <citation type="submission" date="2022-06" db="UniProtKB">
        <authorList>
            <consortium name="EnsemblMetazoa"/>
        </authorList>
    </citation>
    <scope>IDENTIFICATION</scope>
</reference>
<dbReference type="InterPro" id="IPR020095">
    <property type="entry name" value="PsdUridine_synth_TruA_C"/>
</dbReference>